<proteinExistence type="predicted"/>
<organism evidence="1 2">
    <name type="scientific">Chryseobacterium oranimense</name>
    <dbReference type="NCBI Taxonomy" id="421058"/>
    <lineage>
        <taxon>Bacteria</taxon>
        <taxon>Pseudomonadati</taxon>
        <taxon>Bacteroidota</taxon>
        <taxon>Flavobacteriia</taxon>
        <taxon>Flavobacteriales</taxon>
        <taxon>Weeksellaceae</taxon>
        <taxon>Chryseobacterium group</taxon>
        <taxon>Chryseobacterium</taxon>
    </lineage>
</organism>
<dbReference type="EMBL" id="FQWT01000006">
    <property type="protein sequence ID" value="SHH73694.1"/>
    <property type="molecule type" value="Genomic_DNA"/>
</dbReference>
<dbReference type="STRING" id="421058.SAMN05421866_3579"/>
<evidence type="ECO:0000313" key="2">
    <source>
        <dbReference type="Proteomes" id="UP000184047"/>
    </source>
</evidence>
<dbReference type="RefSeq" id="WP_073065488.1">
    <property type="nucleotide sequence ID" value="NZ_FQWT01000006.1"/>
</dbReference>
<reference evidence="2" key="1">
    <citation type="submission" date="2016-11" db="EMBL/GenBank/DDBJ databases">
        <authorList>
            <person name="Varghese N."/>
            <person name="Submissions S."/>
        </authorList>
    </citation>
    <scope>NUCLEOTIDE SEQUENCE [LARGE SCALE GENOMIC DNA]</scope>
    <source>
        <strain evidence="2">DSM 19055</strain>
    </source>
</reference>
<protein>
    <recommendedName>
        <fullName evidence="3">CarboxypepD_reg-like domain-containing protein</fullName>
    </recommendedName>
</protein>
<accession>A0A1M5VF08</accession>
<dbReference type="Proteomes" id="UP000184047">
    <property type="component" value="Unassembled WGS sequence"/>
</dbReference>
<keyword evidence="2" id="KW-1185">Reference proteome</keyword>
<evidence type="ECO:0000313" key="1">
    <source>
        <dbReference type="EMBL" id="SHH73694.1"/>
    </source>
</evidence>
<gene>
    <name evidence="1" type="ORF">SAMN05421866_3579</name>
</gene>
<dbReference type="SUPFAM" id="SSF56935">
    <property type="entry name" value="Porins"/>
    <property type="match status" value="1"/>
</dbReference>
<name>A0A1M5VF08_9FLAO</name>
<sequence>MNFKYSVIVFLLFFSYSFSQNINIEVKEASGIPISEVNVQILKNGKTLNFQKTNDKGVCTFVLSEKGIFSLKFTSLLYKTKVVEVNTNEKNDFGVVLESQVKTIPTVEIKARPKIASAKEDTIAFNLKAVRDGTERTIEDLIKKLPGLNINENGKVTYKGKSIGQVLIEGNEFFGKNHKMATQNISADMVESIDLWQNYTTINGNRSTALNLKLKEEYKGKVTGNIEANYGTKNSYLGHTNLFRLGKLGNLALIADANNIAKDPISFMDFYEMNTQEDIDNADNNSNIDIPTFLNNDGKVKSKDNQFGALQYSKSKNNFSITAFSILNNAQLDKFSTSTRTVFEGQSKDFNFYEQRTENNKGFLGTTQIKVKKSFADESFLYYNFGYNPTQDNFNQNIDRYAPVNANFYTISNTVKNNGISNFFSWNKQLNNSKIIFAFSQLNEDYSGGLNILSNNNLFLTGNNSLFQQYDVNSNRYGLDFYLKNKNNFVNVNFHSGFSYKNEKSELTESVSQTSENRILKTYHYINDLNIYRQVGKFDLSASLSSHFLNVNEYEKHYFEKRLRLQYSPTSKANTEISFEYNSKYKLPTLKLLQYNPLYTRDLYFNQNVNLTPDLLSNTDSYKLTFHRAYLEKGSSMFLMLMYDKTQPSYTTNTTNYGTFSGMENTIGKYNDRFVLLFAGDRRISKNYILKTKFTSALSRNVNFISDNENISSVKNFELSQKLSTNFKNKPLQFDLGYTLTKSIFEQSFYDTTSKQDNIKLSFGVRANIKKEWLGNILGEYLVQKTGETTLRNFLIGGQVSYRKEKSNFEYNLQFNNILNLNSFQYINSYTSQLGIDEISTTALRGYIMAGLKFNF</sequence>
<evidence type="ECO:0008006" key="3">
    <source>
        <dbReference type="Google" id="ProtNLM"/>
    </source>
</evidence>
<dbReference type="AlphaFoldDB" id="A0A1M5VF08"/>
<dbReference type="OrthoDB" id="603275at2"/>
<dbReference type="eggNOG" id="COG1629">
    <property type="taxonomic scope" value="Bacteria"/>
</dbReference>